<gene>
    <name evidence="4" type="ORF">N9R04_03350</name>
</gene>
<organism evidence="4 5">
    <name type="scientific">Staphylococcus marylandisciuri</name>
    <dbReference type="NCBI Taxonomy" id="2981529"/>
    <lineage>
        <taxon>Bacteria</taxon>
        <taxon>Bacillati</taxon>
        <taxon>Bacillota</taxon>
        <taxon>Bacilli</taxon>
        <taxon>Bacillales</taxon>
        <taxon>Staphylococcaceae</taxon>
        <taxon>Staphylococcus</taxon>
    </lineage>
</organism>
<feature type="domain" description="BD-FAE-like" evidence="3">
    <location>
        <begin position="66"/>
        <end position="262"/>
    </location>
</feature>
<evidence type="ECO:0000256" key="2">
    <source>
        <dbReference type="SAM" id="Phobius"/>
    </source>
</evidence>
<dbReference type="PANTHER" id="PTHR48081:SF6">
    <property type="entry name" value="PEPTIDASE S9 PROLYL OLIGOPEPTIDASE CATALYTIC DOMAIN-CONTAINING PROTEIN"/>
    <property type="match status" value="1"/>
</dbReference>
<name>A0ABT2QP50_9STAP</name>
<dbReference type="Gene3D" id="3.40.50.1820">
    <property type="entry name" value="alpha/beta hydrolase"/>
    <property type="match status" value="1"/>
</dbReference>
<evidence type="ECO:0000256" key="1">
    <source>
        <dbReference type="ARBA" id="ARBA00022801"/>
    </source>
</evidence>
<feature type="transmembrane region" description="Helical" evidence="2">
    <location>
        <begin position="7"/>
        <end position="26"/>
    </location>
</feature>
<evidence type="ECO:0000313" key="5">
    <source>
        <dbReference type="Proteomes" id="UP001209553"/>
    </source>
</evidence>
<dbReference type="Proteomes" id="UP001209553">
    <property type="component" value="Unassembled WGS sequence"/>
</dbReference>
<dbReference type="SUPFAM" id="SSF53474">
    <property type="entry name" value="alpha/beta-Hydrolases"/>
    <property type="match status" value="1"/>
</dbReference>
<comment type="caution">
    <text evidence="4">The sequence shown here is derived from an EMBL/GenBank/DDBJ whole genome shotgun (WGS) entry which is preliminary data.</text>
</comment>
<keyword evidence="2" id="KW-0472">Membrane</keyword>
<keyword evidence="1 4" id="KW-0378">Hydrolase</keyword>
<keyword evidence="2" id="KW-1133">Transmembrane helix</keyword>
<accession>A0ABT2QP50</accession>
<dbReference type="InterPro" id="IPR050300">
    <property type="entry name" value="GDXG_lipolytic_enzyme"/>
</dbReference>
<reference evidence="4 5" key="1">
    <citation type="journal article" date="2023" name="Int. J. Syst. Evol. Microbiol.">
        <title>Streptococcus sciuri sp. nov., Staphylococcus marylandisciuri sp. nov. and Staphylococcus americanisciuri sp. nov., isolated from faeces of eastern grey squirrel (Sciurus carolinensis).</title>
        <authorList>
            <person name="Volokhov D.V."/>
            <person name="Zagorodnyaya T.A."/>
            <person name="Furtak V.A."/>
            <person name="Nattanmai G."/>
            <person name="Randall L."/>
            <person name="Jose S."/>
            <person name="Gao Y."/>
            <person name="Eisenberg T."/>
            <person name="Delmonte P."/>
            <person name="Blom J."/>
            <person name="Mitchell K.K."/>
        </authorList>
    </citation>
    <scope>NUCLEOTIDE SEQUENCE [LARGE SCALE GENOMIC DNA]</scope>
    <source>
        <strain evidence="4 5">SQ8-PEA</strain>
    </source>
</reference>
<evidence type="ECO:0000259" key="3">
    <source>
        <dbReference type="Pfam" id="PF20434"/>
    </source>
</evidence>
<sequence length="343" mass="39562">MQNQRKWRFISFSAIIIVALVVALLLKINFDRNHTKDRQEEVQINNKNVNLFTNINYSKAFPNSRLDIITPSNMEQDNKLPVIFWTHGGGYIAGDKQYKNPLLAKIAEQGYIVVNINYALAPNNKYPTQLKQINDAVSFIKQNKHDLPIDFDQVVFGGDSAGAQMASQYTAMQTNQSLREEMYFDKQFNADQIKAVILYGGFYNMKTVRATEFPRIQLFMESYTGEKDWENQFKNITQMSTINQITKDYPPTYLSVGDRDPFDSQNRAFAKKLRSKGISTETLFYNGSHKLHHQYQFHLNLPESKTNIKDTLKFLSRNTKSSGVETEIKPEDEGLYGVELNPY</sequence>
<keyword evidence="2" id="KW-0812">Transmembrane</keyword>
<dbReference type="InterPro" id="IPR029058">
    <property type="entry name" value="AB_hydrolase_fold"/>
</dbReference>
<proteinExistence type="predicted"/>
<dbReference type="GO" id="GO:0016787">
    <property type="term" value="F:hydrolase activity"/>
    <property type="evidence" value="ECO:0007669"/>
    <property type="project" value="UniProtKB-KW"/>
</dbReference>
<keyword evidence="5" id="KW-1185">Reference proteome</keyword>
<evidence type="ECO:0000313" key="4">
    <source>
        <dbReference type="EMBL" id="MCU5745758.1"/>
    </source>
</evidence>
<dbReference type="Pfam" id="PF20434">
    <property type="entry name" value="BD-FAE"/>
    <property type="match status" value="1"/>
</dbReference>
<dbReference type="EMBL" id="JAOPKZ010000005">
    <property type="protein sequence ID" value="MCU5745758.1"/>
    <property type="molecule type" value="Genomic_DNA"/>
</dbReference>
<dbReference type="RefSeq" id="WP_262855324.1">
    <property type="nucleotide sequence ID" value="NZ_JAOPKZ010000005.1"/>
</dbReference>
<protein>
    <submittedName>
        <fullName evidence="4">Alpha/beta hydrolase</fullName>
    </submittedName>
</protein>
<dbReference type="PANTHER" id="PTHR48081">
    <property type="entry name" value="AB HYDROLASE SUPERFAMILY PROTEIN C4A8.06C"/>
    <property type="match status" value="1"/>
</dbReference>
<dbReference type="InterPro" id="IPR049492">
    <property type="entry name" value="BD-FAE-like_dom"/>
</dbReference>